<feature type="compositionally biased region" description="Low complexity" evidence="4">
    <location>
        <begin position="99"/>
        <end position="124"/>
    </location>
</feature>
<dbReference type="EMBL" id="MK440187">
    <property type="protein sequence ID" value="QEO19198.1"/>
    <property type="molecule type" value="mRNA"/>
</dbReference>
<feature type="compositionally biased region" description="Polar residues" evidence="4">
    <location>
        <begin position="10"/>
        <end position="25"/>
    </location>
</feature>
<dbReference type="FunFam" id="1.20.5.170:FF:000086">
    <property type="entry name" value="Transcription factor VIP1"/>
    <property type="match status" value="1"/>
</dbReference>
<dbReference type="GO" id="GO:0005634">
    <property type="term" value="C:nucleus"/>
    <property type="evidence" value="ECO:0007669"/>
    <property type="project" value="TreeGrafter"/>
</dbReference>
<dbReference type="PANTHER" id="PTHR46391">
    <property type="entry name" value="BASIC LEUCINE ZIPPER 34"/>
    <property type="match status" value="1"/>
</dbReference>
<dbReference type="Pfam" id="PF00170">
    <property type="entry name" value="bZIP_1"/>
    <property type="match status" value="1"/>
</dbReference>
<dbReference type="InterPro" id="IPR044759">
    <property type="entry name" value="bZIP_RF2"/>
</dbReference>
<name>A0A5C1YU21_CYMEN</name>
<feature type="compositionally biased region" description="Low complexity" evidence="4">
    <location>
        <begin position="31"/>
        <end position="42"/>
    </location>
</feature>
<dbReference type="CDD" id="cd14703">
    <property type="entry name" value="bZIP_plant_RF2"/>
    <property type="match status" value="1"/>
</dbReference>
<evidence type="ECO:0000256" key="4">
    <source>
        <dbReference type="SAM" id="MobiDB-lite"/>
    </source>
</evidence>
<dbReference type="InterPro" id="IPR004827">
    <property type="entry name" value="bZIP"/>
</dbReference>
<dbReference type="PROSITE" id="PS50217">
    <property type="entry name" value="BZIP"/>
    <property type="match status" value="1"/>
</dbReference>
<feature type="region of interest" description="Disordered" evidence="4">
    <location>
        <begin position="99"/>
        <end position="145"/>
    </location>
</feature>
<organism evidence="6">
    <name type="scientific">Cymbidium ensifolium</name>
    <name type="common">Orchid</name>
    <name type="synonym">Epidendrum ensifolium</name>
    <dbReference type="NCBI Taxonomy" id="78740"/>
    <lineage>
        <taxon>Eukaryota</taxon>
        <taxon>Viridiplantae</taxon>
        <taxon>Streptophyta</taxon>
        <taxon>Embryophyta</taxon>
        <taxon>Tracheophyta</taxon>
        <taxon>Spermatophyta</taxon>
        <taxon>Magnoliopsida</taxon>
        <taxon>Liliopsida</taxon>
        <taxon>Asparagales</taxon>
        <taxon>Orchidaceae</taxon>
        <taxon>Epidendroideae</taxon>
        <taxon>Cymbidieae</taxon>
        <taxon>Cymbidiinae</taxon>
        <taxon>Cymbidium</taxon>
    </lineage>
</organism>
<dbReference type="GO" id="GO:0045893">
    <property type="term" value="P:positive regulation of DNA-templated transcription"/>
    <property type="evidence" value="ECO:0007669"/>
    <property type="project" value="TreeGrafter"/>
</dbReference>
<dbReference type="AlphaFoldDB" id="A0A5C1YU21"/>
<evidence type="ECO:0000259" key="5">
    <source>
        <dbReference type="PROSITE" id="PS50217"/>
    </source>
</evidence>
<dbReference type="SMART" id="SM00338">
    <property type="entry name" value="BRLZ"/>
    <property type="match status" value="1"/>
</dbReference>
<keyword evidence="1" id="KW-0805">Transcription regulation</keyword>
<proteinExistence type="evidence at transcript level"/>
<evidence type="ECO:0000256" key="1">
    <source>
        <dbReference type="ARBA" id="ARBA00023015"/>
    </source>
</evidence>
<feature type="domain" description="BZIP" evidence="5">
    <location>
        <begin position="176"/>
        <end position="239"/>
    </location>
</feature>
<evidence type="ECO:0000256" key="2">
    <source>
        <dbReference type="ARBA" id="ARBA00023163"/>
    </source>
</evidence>
<feature type="region of interest" description="Disordered" evidence="4">
    <location>
        <begin position="285"/>
        <end position="312"/>
    </location>
</feature>
<sequence length="312" mass="34246">MSKLPPKFPSNISGIPRNTSHSFNQPRHHSMSSPSDAPPSSSWAEEFYDFTSSKRGSHRRAMSDSITFFESASSPPDIDAAVINFDGFDEDQLMSMFSDVPQPLSSSQPSSVPSSPSSDQNSMSDQDKQTTPNSSGNDQSEAQNASINSAKTPLAAVPVSAANKTSTPNTSQHIIDPKRVKRVLANRQSAQRSRVRKLHYISDLEKSVNTLQTEVSALSPRVALLDHQRSVLSVGNSQLKQRIAALAQDKIFKEAHREVLQNEIARLRKLYHMQYQKKRANVSTVMSNGSSVDANKKLDMSGGINHHPSSEC</sequence>
<dbReference type="PROSITE" id="PS00036">
    <property type="entry name" value="BZIP_BASIC"/>
    <property type="match status" value="1"/>
</dbReference>
<dbReference type="GO" id="GO:0003700">
    <property type="term" value="F:DNA-binding transcription factor activity"/>
    <property type="evidence" value="ECO:0007669"/>
    <property type="project" value="InterPro"/>
</dbReference>
<dbReference type="InterPro" id="IPR052483">
    <property type="entry name" value="bZIP_transcription_regulators"/>
</dbReference>
<keyword evidence="3" id="KW-0539">Nucleus</keyword>
<dbReference type="GO" id="GO:0003677">
    <property type="term" value="F:DNA binding"/>
    <property type="evidence" value="ECO:0007669"/>
    <property type="project" value="TreeGrafter"/>
</dbReference>
<protein>
    <submittedName>
        <fullName evidence="6">Putative basic leucine zipper 6-like isoform X2</fullName>
    </submittedName>
</protein>
<accession>A0A5C1YU21</accession>
<reference evidence="6" key="1">
    <citation type="submission" date="2019-01" db="EMBL/GenBank/DDBJ databases">
        <authorList>
            <person name="Yang F."/>
            <person name="Zhu G."/>
            <person name="Wei Y."/>
            <person name="Guo J."/>
            <person name="Jin J."/>
        </authorList>
    </citation>
    <scope>NUCLEOTIDE SEQUENCE</scope>
</reference>
<dbReference type="PANTHER" id="PTHR46391:SF20">
    <property type="entry name" value="BASIC LEUCINE ZIPPER 61"/>
    <property type="match status" value="1"/>
</dbReference>
<keyword evidence="2" id="KW-0804">Transcription</keyword>
<evidence type="ECO:0000313" key="6">
    <source>
        <dbReference type="EMBL" id="QEO19198.1"/>
    </source>
</evidence>
<dbReference type="InterPro" id="IPR046347">
    <property type="entry name" value="bZIP_sf"/>
</dbReference>
<dbReference type="Gene3D" id="1.20.5.170">
    <property type="match status" value="1"/>
</dbReference>
<evidence type="ECO:0000256" key="3">
    <source>
        <dbReference type="ARBA" id="ARBA00023242"/>
    </source>
</evidence>
<dbReference type="SUPFAM" id="SSF57959">
    <property type="entry name" value="Leucine zipper domain"/>
    <property type="match status" value="1"/>
</dbReference>
<feature type="region of interest" description="Disordered" evidence="4">
    <location>
        <begin position="1"/>
        <end position="43"/>
    </location>
</feature>
<feature type="compositionally biased region" description="Polar residues" evidence="4">
    <location>
        <begin position="129"/>
        <end position="145"/>
    </location>
</feature>